<evidence type="ECO:0000256" key="1">
    <source>
        <dbReference type="SAM" id="MobiDB-lite"/>
    </source>
</evidence>
<comment type="caution">
    <text evidence="2">The sequence shown here is derived from an EMBL/GenBank/DDBJ whole genome shotgun (WGS) entry which is preliminary data.</text>
</comment>
<evidence type="ECO:0000313" key="2">
    <source>
        <dbReference type="EMBL" id="KAJ0961933.1"/>
    </source>
</evidence>
<reference evidence="2" key="1">
    <citation type="submission" date="2021-03" db="EMBL/GenBank/DDBJ databases">
        <authorList>
            <person name="Li Z."/>
            <person name="Yang C."/>
        </authorList>
    </citation>
    <scope>NUCLEOTIDE SEQUENCE</scope>
    <source>
        <strain evidence="2">Dzin_1.0</strain>
        <tissue evidence="2">Leaf</tissue>
    </source>
</reference>
<sequence>MSPPSSPASRTPSLCRQHIPAPPRGPPSAAPRSAPCAPAKHARSLPPCPGPSTVCHRSQAGLRRADRDWSLPPPARTVASLRASPANRARAFPAAAALLAPSAPAPAASTNSAPKSTPPPTRPGPQSPPCPPPVLLQPGRASAVRPL</sequence>
<feature type="region of interest" description="Disordered" evidence="1">
    <location>
        <begin position="1"/>
        <end position="75"/>
    </location>
</feature>
<proteinExistence type="predicted"/>
<dbReference type="AlphaFoldDB" id="A0A9D5BWC4"/>
<accession>A0A9D5BWC4</accession>
<organism evidence="2 3">
    <name type="scientific">Dioscorea zingiberensis</name>
    <dbReference type="NCBI Taxonomy" id="325984"/>
    <lineage>
        <taxon>Eukaryota</taxon>
        <taxon>Viridiplantae</taxon>
        <taxon>Streptophyta</taxon>
        <taxon>Embryophyta</taxon>
        <taxon>Tracheophyta</taxon>
        <taxon>Spermatophyta</taxon>
        <taxon>Magnoliopsida</taxon>
        <taxon>Liliopsida</taxon>
        <taxon>Dioscoreales</taxon>
        <taxon>Dioscoreaceae</taxon>
        <taxon>Dioscorea</taxon>
    </lineage>
</organism>
<feature type="region of interest" description="Disordered" evidence="1">
    <location>
        <begin position="101"/>
        <end position="147"/>
    </location>
</feature>
<dbReference type="EMBL" id="JAGGNH010000010">
    <property type="protein sequence ID" value="KAJ0961933.1"/>
    <property type="molecule type" value="Genomic_DNA"/>
</dbReference>
<name>A0A9D5BWC4_9LILI</name>
<protein>
    <submittedName>
        <fullName evidence="2">Uncharacterized protein</fullName>
    </submittedName>
</protein>
<keyword evidence="3" id="KW-1185">Reference proteome</keyword>
<feature type="compositionally biased region" description="Pro residues" evidence="1">
    <location>
        <begin position="20"/>
        <end position="29"/>
    </location>
</feature>
<evidence type="ECO:0000313" key="3">
    <source>
        <dbReference type="Proteomes" id="UP001085076"/>
    </source>
</evidence>
<reference evidence="2" key="2">
    <citation type="journal article" date="2022" name="Hortic Res">
        <title>The genome of Dioscorea zingiberensis sheds light on the biosynthesis, origin and evolution of the medicinally important diosgenin saponins.</title>
        <authorList>
            <person name="Li Y."/>
            <person name="Tan C."/>
            <person name="Li Z."/>
            <person name="Guo J."/>
            <person name="Li S."/>
            <person name="Chen X."/>
            <person name="Wang C."/>
            <person name="Dai X."/>
            <person name="Yang H."/>
            <person name="Song W."/>
            <person name="Hou L."/>
            <person name="Xu J."/>
            <person name="Tong Z."/>
            <person name="Xu A."/>
            <person name="Yuan X."/>
            <person name="Wang W."/>
            <person name="Yang Q."/>
            <person name="Chen L."/>
            <person name="Sun Z."/>
            <person name="Wang K."/>
            <person name="Pan B."/>
            <person name="Chen J."/>
            <person name="Bao Y."/>
            <person name="Liu F."/>
            <person name="Qi X."/>
            <person name="Gang D.R."/>
            <person name="Wen J."/>
            <person name="Li J."/>
        </authorList>
    </citation>
    <scope>NUCLEOTIDE SEQUENCE</scope>
    <source>
        <strain evidence="2">Dzin_1.0</strain>
    </source>
</reference>
<gene>
    <name evidence="2" type="ORF">J5N97_029761</name>
</gene>
<feature type="compositionally biased region" description="Pro residues" evidence="1">
    <location>
        <begin position="116"/>
        <end position="135"/>
    </location>
</feature>
<dbReference type="Proteomes" id="UP001085076">
    <property type="component" value="Miscellaneous, Linkage group lg10"/>
</dbReference>
<feature type="compositionally biased region" description="Low complexity" evidence="1">
    <location>
        <begin position="101"/>
        <end position="115"/>
    </location>
</feature>
<feature type="compositionally biased region" description="Low complexity" evidence="1">
    <location>
        <begin position="30"/>
        <end position="39"/>
    </location>
</feature>